<dbReference type="AlphaFoldDB" id="A0A4P2R6Z8"/>
<dbReference type="Gene3D" id="2.115.10.20">
    <property type="entry name" value="Glycosyl hydrolase domain, family 43"/>
    <property type="match status" value="1"/>
</dbReference>
<dbReference type="RefSeq" id="WP_129580391.1">
    <property type="nucleotide sequence ID" value="NZ_CP012672.1"/>
</dbReference>
<evidence type="ECO:0000256" key="8">
    <source>
        <dbReference type="SAM" id="MobiDB-lite"/>
    </source>
</evidence>
<dbReference type="Gene3D" id="2.60.40.290">
    <property type="match status" value="1"/>
</dbReference>
<dbReference type="GO" id="GO:0005576">
    <property type="term" value="C:extracellular region"/>
    <property type="evidence" value="ECO:0007669"/>
    <property type="project" value="UniProtKB-SubCell"/>
</dbReference>
<dbReference type="Pfam" id="PF03664">
    <property type="entry name" value="Glyco_hydro_62"/>
    <property type="match status" value="1"/>
</dbReference>
<evidence type="ECO:0000256" key="9">
    <source>
        <dbReference type="SAM" id="SignalP"/>
    </source>
</evidence>
<dbReference type="SMART" id="SM00637">
    <property type="entry name" value="CBD_II"/>
    <property type="match status" value="1"/>
</dbReference>
<dbReference type="PROSITE" id="PS51257">
    <property type="entry name" value="PROKAR_LIPOPROTEIN"/>
    <property type="match status" value="1"/>
</dbReference>
<reference evidence="11 12" key="1">
    <citation type="submission" date="2015-09" db="EMBL/GenBank/DDBJ databases">
        <title>Sorangium comparison.</title>
        <authorList>
            <person name="Zaburannyi N."/>
            <person name="Bunk B."/>
            <person name="Overmann J."/>
            <person name="Mueller R."/>
        </authorList>
    </citation>
    <scope>NUCLEOTIDE SEQUENCE [LARGE SCALE GENOMIC DNA]</scope>
    <source>
        <strain evidence="11 12">So ce836</strain>
    </source>
</reference>
<dbReference type="GO" id="GO:0046373">
    <property type="term" value="P:L-arabinose metabolic process"/>
    <property type="evidence" value="ECO:0007669"/>
    <property type="project" value="InterPro"/>
</dbReference>
<evidence type="ECO:0000313" key="11">
    <source>
        <dbReference type="EMBL" id="AUX37833.1"/>
    </source>
</evidence>
<evidence type="ECO:0000256" key="7">
    <source>
        <dbReference type="ARBA" id="ARBA00023295"/>
    </source>
</evidence>
<comment type="subcellular location">
    <subcellularLocation>
        <location evidence="2">Secreted</location>
    </subcellularLocation>
</comment>
<dbReference type="EMBL" id="CP012672">
    <property type="protein sequence ID" value="AUX37833.1"/>
    <property type="molecule type" value="Genomic_DNA"/>
</dbReference>
<evidence type="ECO:0000256" key="5">
    <source>
        <dbReference type="ARBA" id="ARBA00022729"/>
    </source>
</evidence>
<dbReference type="InterPro" id="IPR005193">
    <property type="entry name" value="GH62_arabinosidase"/>
</dbReference>
<dbReference type="InterPro" id="IPR001919">
    <property type="entry name" value="CBD2"/>
</dbReference>
<keyword evidence="7" id="KW-0326">Glycosidase</keyword>
<keyword evidence="6" id="KW-0378">Hydrolase</keyword>
<organism evidence="11 12">
    <name type="scientific">Sorangium cellulosum</name>
    <name type="common">Polyangium cellulosum</name>
    <dbReference type="NCBI Taxonomy" id="56"/>
    <lineage>
        <taxon>Bacteria</taxon>
        <taxon>Pseudomonadati</taxon>
        <taxon>Myxococcota</taxon>
        <taxon>Polyangia</taxon>
        <taxon>Polyangiales</taxon>
        <taxon>Polyangiaceae</taxon>
        <taxon>Sorangium</taxon>
    </lineage>
</organism>
<dbReference type="GO" id="GO:0030247">
    <property type="term" value="F:polysaccharide binding"/>
    <property type="evidence" value="ECO:0007669"/>
    <property type="project" value="UniProtKB-UniRule"/>
</dbReference>
<accession>A0A4P2R6Z8</accession>
<keyword evidence="4" id="KW-0964">Secreted</keyword>
<dbReference type="InterPro" id="IPR023296">
    <property type="entry name" value="Glyco_hydro_beta-prop_sf"/>
</dbReference>
<name>A0A4P2R6Z8_SORCE</name>
<dbReference type="Proteomes" id="UP000295497">
    <property type="component" value="Chromosome"/>
</dbReference>
<evidence type="ECO:0000256" key="4">
    <source>
        <dbReference type="ARBA" id="ARBA00022525"/>
    </source>
</evidence>
<dbReference type="InterPro" id="IPR008965">
    <property type="entry name" value="CBM2/CBM3_carb-bd_dom_sf"/>
</dbReference>
<feature type="region of interest" description="Disordered" evidence="8">
    <location>
        <begin position="26"/>
        <end position="46"/>
    </location>
</feature>
<dbReference type="GO" id="GO:0046556">
    <property type="term" value="F:alpha-L-arabinofuranosidase activity"/>
    <property type="evidence" value="ECO:0007669"/>
    <property type="project" value="UniProtKB-EC"/>
</dbReference>
<keyword evidence="5 9" id="KW-0732">Signal</keyword>
<dbReference type="EC" id="3.2.1.55" evidence="3"/>
<dbReference type="PROSITE" id="PS51173">
    <property type="entry name" value="CBM2"/>
    <property type="match status" value="1"/>
</dbReference>
<gene>
    <name evidence="11" type="ORF">SOCE836_100690</name>
</gene>
<dbReference type="InterPro" id="IPR012291">
    <property type="entry name" value="CBM2_carb-bd_dom_sf"/>
</dbReference>
<feature type="domain" description="CBM2" evidence="10">
    <location>
        <begin position="41"/>
        <end position="144"/>
    </location>
</feature>
<evidence type="ECO:0000313" key="12">
    <source>
        <dbReference type="Proteomes" id="UP000295497"/>
    </source>
</evidence>
<evidence type="ECO:0000256" key="6">
    <source>
        <dbReference type="ARBA" id="ARBA00022801"/>
    </source>
</evidence>
<protein>
    <recommendedName>
        <fullName evidence="3">non-reducing end alpha-L-arabinofuranosidase</fullName>
        <ecNumber evidence="3">3.2.1.55</ecNumber>
    </recommendedName>
</protein>
<feature type="compositionally biased region" description="Low complexity" evidence="8">
    <location>
        <begin position="147"/>
        <end position="168"/>
    </location>
</feature>
<dbReference type="PANTHER" id="PTHR40631">
    <property type="entry name" value="ALPHA-L-ARABINOFURANOSIDASE AXHA-2-RELATED"/>
    <property type="match status" value="1"/>
</dbReference>
<dbReference type="CDD" id="cd08987">
    <property type="entry name" value="GH62"/>
    <property type="match status" value="1"/>
</dbReference>
<feature type="chain" id="PRO_5020940661" description="non-reducing end alpha-L-arabinofuranosidase" evidence="9">
    <location>
        <begin position="21"/>
        <end position="513"/>
    </location>
</feature>
<feature type="region of interest" description="Disordered" evidence="8">
    <location>
        <begin position="138"/>
        <end position="204"/>
    </location>
</feature>
<dbReference type="Pfam" id="PF00553">
    <property type="entry name" value="CBM_2"/>
    <property type="match status" value="1"/>
</dbReference>
<evidence type="ECO:0000259" key="10">
    <source>
        <dbReference type="PROSITE" id="PS51173"/>
    </source>
</evidence>
<dbReference type="PANTHER" id="PTHR40631:SF2">
    <property type="entry name" value="ALPHA-L-ARABINOFURANOSIDASE"/>
    <property type="match status" value="1"/>
</dbReference>
<feature type="signal peptide" evidence="9">
    <location>
        <begin position="1"/>
        <end position="20"/>
    </location>
</feature>
<dbReference type="SUPFAM" id="SSF49384">
    <property type="entry name" value="Carbohydrate-binding domain"/>
    <property type="match status" value="1"/>
</dbReference>
<sequence length="513" mass="52830">MRITSLLSCISASVACCSLACVSVPSEPSDHEDSESLDSGLKSPDGTMEADLALQSQWGSGYCADVTVKNTSASPVTSWGVVVGLNGSTLGNAWNARVTASGGQLHAANENYNGTLGPGASATWGFCANGTGKPALASVSASGGSGASASASSSSSSSASASSSASSGTGSGGGGGAGGGGAGSGGSTSTGAGAGGGGGAGGSTGSGCGVPTSFEWTASPPLITPPSGSVSIKDPTVLYHDGKWHVYATHYAGGYNMTYLNFTDWDQAGSAPKTLLSTNRNLTGYKCAPQLFYFSPQKLWYLVYQTQPPAYSTSTNPSDVRSWSAPKTFIAREPAIVTENKGSGTWIDFWVICDDANCYLFFSDDNGHLYRSQTSKSSFPNGFGTPVIALSDSRFALFEAANVYKIKGSNKYLLIHEAIGDGRYFRSWTADRLDGAWTPLAATQANPFAGKANVTGAGWSNDGISHGEMLRDNPDETMTIDTCNMRYLFQGRTRAGSSYDLNEYSLGLLTAVP</sequence>
<feature type="compositionally biased region" description="Gly residues" evidence="8">
    <location>
        <begin position="169"/>
        <end position="204"/>
    </location>
</feature>
<proteinExistence type="predicted"/>
<evidence type="ECO:0000256" key="2">
    <source>
        <dbReference type="ARBA" id="ARBA00004613"/>
    </source>
</evidence>
<evidence type="ECO:0000256" key="1">
    <source>
        <dbReference type="ARBA" id="ARBA00001462"/>
    </source>
</evidence>
<dbReference type="SUPFAM" id="SSF75005">
    <property type="entry name" value="Arabinanase/levansucrase/invertase"/>
    <property type="match status" value="1"/>
</dbReference>
<evidence type="ECO:0000256" key="3">
    <source>
        <dbReference type="ARBA" id="ARBA00012670"/>
    </source>
</evidence>
<comment type="catalytic activity">
    <reaction evidence="1">
        <text>Hydrolysis of terminal non-reducing alpha-L-arabinofuranoside residues in alpha-L-arabinosides.</text>
        <dbReference type="EC" id="3.2.1.55"/>
    </reaction>
</comment>